<dbReference type="PROSITE" id="PS01039">
    <property type="entry name" value="SBP_BACTERIAL_3"/>
    <property type="match status" value="1"/>
</dbReference>
<organism evidence="7 8">
    <name type="scientific">Actinocrinis puniceicyclus</name>
    <dbReference type="NCBI Taxonomy" id="977794"/>
    <lineage>
        <taxon>Bacteria</taxon>
        <taxon>Bacillati</taxon>
        <taxon>Actinomycetota</taxon>
        <taxon>Actinomycetes</taxon>
        <taxon>Catenulisporales</taxon>
        <taxon>Actinospicaceae</taxon>
        <taxon>Actinocrinis</taxon>
    </lineage>
</organism>
<dbReference type="CDD" id="cd13690">
    <property type="entry name" value="PBP2_GluB"/>
    <property type="match status" value="1"/>
</dbReference>
<dbReference type="PROSITE" id="PS51257">
    <property type="entry name" value="PROKAR_LIPOPROTEIN"/>
    <property type="match status" value="1"/>
</dbReference>
<evidence type="ECO:0000313" key="8">
    <source>
        <dbReference type="Proteomes" id="UP000677913"/>
    </source>
</evidence>
<feature type="signal peptide" evidence="5">
    <location>
        <begin position="1"/>
        <end position="17"/>
    </location>
</feature>
<comment type="similarity">
    <text evidence="1 4">Belongs to the bacterial solute-binding protein 3 family.</text>
</comment>
<dbReference type="AlphaFoldDB" id="A0A8J7WRE7"/>
<feature type="domain" description="Solute-binding protein family 3/N-terminal" evidence="6">
    <location>
        <begin position="61"/>
        <end position="287"/>
    </location>
</feature>
<dbReference type="SUPFAM" id="SSF53850">
    <property type="entry name" value="Periplasmic binding protein-like II"/>
    <property type="match status" value="1"/>
</dbReference>
<evidence type="ECO:0000256" key="2">
    <source>
        <dbReference type="ARBA" id="ARBA00022448"/>
    </source>
</evidence>
<dbReference type="Gene3D" id="3.40.190.10">
    <property type="entry name" value="Periplasmic binding protein-like II"/>
    <property type="match status" value="2"/>
</dbReference>
<gene>
    <name evidence="7" type="ORF">KGA66_13285</name>
</gene>
<evidence type="ECO:0000313" key="7">
    <source>
        <dbReference type="EMBL" id="MBS2964024.1"/>
    </source>
</evidence>
<accession>A0A8J7WRE7</accession>
<dbReference type="Pfam" id="PF00497">
    <property type="entry name" value="SBP_bac_3"/>
    <property type="match status" value="1"/>
</dbReference>
<keyword evidence="8" id="KW-1185">Reference proteome</keyword>
<dbReference type="GO" id="GO:0006865">
    <property type="term" value="P:amino acid transport"/>
    <property type="evidence" value="ECO:0007669"/>
    <property type="project" value="TreeGrafter"/>
</dbReference>
<proteinExistence type="inferred from homology"/>
<sequence length="303" mass="32167">MRRRGWLGLLLAMAVTAGTTTGCVTISPIAATGDFPVAAGVRLDNSPTFQRMAQRDQGRGRIVIGVKNDQPGLGYYDESTKTYTGFDVEIAQLVAARLGFGRARIQFVPITSANRENALQNGSVDLVVASYSYSPDRAQNVSFAGPYFQTDEGLLVRSDESGVTGVTSFTAGDTVCSTSGSTSFTPLASLTRAQPVSRGSFSECVAALKDHSVSGVYTDLAVLAGYALQDPAHLRLIAVPQAGDTQLYGIGLPYGDDLLRRKIDDILVAAEKDGTWQAIFNATLAPSGIEAITPRDGVWMTRS</sequence>
<keyword evidence="2" id="KW-0813">Transport</keyword>
<evidence type="ECO:0000256" key="4">
    <source>
        <dbReference type="RuleBase" id="RU003744"/>
    </source>
</evidence>
<dbReference type="EMBL" id="JAGSXH010000040">
    <property type="protein sequence ID" value="MBS2964024.1"/>
    <property type="molecule type" value="Genomic_DNA"/>
</dbReference>
<evidence type="ECO:0000259" key="6">
    <source>
        <dbReference type="SMART" id="SM00062"/>
    </source>
</evidence>
<dbReference type="SMART" id="SM00062">
    <property type="entry name" value="PBPb"/>
    <property type="match status" value="1"/>
</dbReference>
<dbReference type="PANTHER" id="PTHR30085">
    <property type="entry name" value="AMINO ACID ABC TRANSPORTER PERMEASE"/>
    <property type="match status" value="1"/>
</dbReference>
<dbReference type="GO" id="GO:0030288">
    <property type="term" value="C:outer membrane-bounded periplasmic space"/>
    <property type="evidence" value="ECO:0007669"/>
    <property type="project" value="TreeGrafter"/>
</dbReference>
<dbReference type="PANTHER" id="PTHR30085:SF6">
    <property type="entry name" value="ABC TRANSPORTER GLUTAMINE-BINDING PROTEIN GLNH"/>
    <property type="match status" value="1"/>
</dbReference>
<name>A0A8J7WRE7_9ACTN</name>
<dbReference type="InterPro" id="IPR051455">
    <property type="entry name" value="Bact_solute-bind_prot3"/>
</dbReference>
<dbReference type="RefSeq" id="WP_211468275.1">
    <property type="nucleotide sequence ID" value="NZ_JAGSXH010000040.1"/>
</dbReference>
<reference evidence="7" key="1">
    <citation type="submission" date="2021-04" db="EMBL/GenBank/DDBJ databases">
        <title>Genome based classification of Actinospica acidithermotolerans sp. nov., an actinobacterium isolated from an Indonesian hot spring.</title>
        <authorList>
            <person name="Kusuma A.B."/>
            <person name="Putra K.E."/>
            <person name="Nafisah S."/>
            <person name="Loh J."/>
            <person name="Nouioui I."/>
            <person name="Goodfellow M."/>
        </authorList>
    </citation>
    <scope>NUCLEOTIDE SEQUENCE</scope>
    <source>
        <strain evidence="7">DSM 45618</strain>
    </source>
</reference>
<keyword evidence="3 5" id="KW-0732">Signal</keyword>
<dbReference type="InterPro" id="IPR018313">
    <property type="entry name" value="SBP_3_CS"/>
</dbReference>
<dbReference type="GO" id="GO:0005576">
    <property type="term" value="C:extracellular region"/>
    <property type="evidence" value="ECO:0007669"/>
    <property type="project" value="TreeGrafter"/>
</dbReference>
<dbReference type="InterPro" id="IPR001638">
    <property type="entry name" value="Solute-binding_3/MltF_N"/>
</dbReference>
<comment type="caution">
    <text evidence="7">The sequence shown here is derived from an EMBL/GenBank/DDBJ whole genome shotgun (WGS) entry which is preliminary data.</text>
</comment>
<evidence type="ECO:0000256" key="3">
    <source>
        <dbReference type="ARBA" id="ARBA00022729"/>
    </source>
</evidence>
<evidence type="ECO:0000256" key="5">
    <source>
        <dbReference type="SAM" id="SignalP"/>
    </source>
</evidence>
<dbReference type="Proteomes" id="UP000677913">
    <property type="component" value="Unassembled WGS sequence"/>
</dbReference>
<protein>
    <submittedName>
        <fullName evidence="7">Glutamate ABC transporter substrate-binding protein</fullName>
    </submittedName>
</protein>
<evidence type="ECO:0000256" key="1">
    <source>
        <dbReference type="ARBA" id="ARBA00010333"/>
    </source>
</evidence>
<feature type="chain" id="PRO_5039520560" evidence="5">
    <location>
        <begin position="18"/>
        <end position="303"/>
    </location>
</feature>